<dbReference type="EMBL" id="JAVHJS010000001">
    <property type="protein sequence ID" value="KAK2868648.1"/>
    <property type="molecule type" value="Genomic_DNA"/>
</dbReference>
<organism evidence="2 3">
    <name type="scientific">Tachysurus vachellii</name>
    <name type="common">Darkbarbel catfish</name>
    <name type="synonym">Pelteobagrus vachellii</name>
    <dbReference type="NCBI Taxonomy" id="175792"/>
    <lineage>
        <taxon>Eukaryota</taxon>
        <taxon>Metazoa</taxon>
        <taxon>Chordata</taxon>
        <taxon>Craniata</taxon>
        <taxon>Vertebrata</taxon>
        <taxon>Euteleostomi</taxon>
        <taxon>Actinopterygii</taxon>
        <taxon>Neopterygii</taxon>
        <taxon>Teleostei</taxon>
        <taxon>Ostariophysi</taxon>
        <taxon>Siluriformes</taxon>
        <taxon>Bagridae</taxon>
        <taxon>Tachysurus</taxon>
    </lineage>
</organism>
<keyword evidence="3" id="KW-1185">Reference proteome</keyword>
<gene>
    <name evidence="2" type="ORF">Q7C36_000519</name>
</gene>
<dbReference type="AlphaFoldDB" id="A0AA88P1V8"/>
<evidence type="ECO:0000313" key="2">
    <source>
        <dbReference type="EMBL" id="KAK2868648.1"/>
    </source>
</evidence>
<feature type="compositionally biased region" description="Basic and acidic residues" evidence="1">
    <location>
        <begin position="46"/>
        <end position="65"/>
    </location>
</feature>
<protein>
    <submittedName>
        <fullName evidence="2">Uncharacterized protein</fullName>
    </submittedName>
</protein>
<proteinExistence type="predicted"/>
<reference evidence="2" key="1">
    <citation type="submission" date="2023-08" db="EMBL/GenBank/DDBJ databases">
        <title>Pelteobagrus vachellii genome.</title>
        <authorList>
            <person name="Liu H."/>
        </authorList>
    </citation>
    <scope>NUCLEOTIDE SEQUENCE</scope>
    <source>
        <strain evidence="2">PRFRI_2022a</strain>
        <tissue evidence="2">Muscle</tissue>
    </source>
</reference>
<evidence type="ECO:0000313" key="3">
    <source>
        <dbReference type="Proteomes" id="UP001187315"/>
    </source>
</evidence>
<name>A0AA88P1V8_TACVA</name>
<evidence type="ECO:0000256" key="1">
    <source>
        <dbReference type="SAM" id="MobiDB-lite"/>
    </source>
</evidence>
<sequence length="65" mass="7442">MFNEPEKRFSLSSTPTEPDEVQQTRSPTERKSLPIAPMKRPGGAVRSDHKLVTPKRGSEMWNKFD</sequence>
<comment type="caution">
    <text evidence="2">The sequence shown here is derived from an EMBL/GenBank/DDBJ whole genome shotgun (WGS) entry which is preliminary data.</text>
</comment>
<dbReference type="Proteomes" id="UP001187315">
    <property type="component" value="Unassembled WGS sequence"/>
</dbReference>
<feature type="region of interest" description="Disordered" evidence="1">
    <location>
        <begin position="1"/>
        <end position="65"/>
    </location>
</feature>
<feature type="compositionally biased region" description="Polar residues" evidence="1">
    <location>
        <begin position="10"/>
        <end position="26"/>
    </location>
</feature>
<accession>A0AA88P1V8</accession>